<gene>
    <name evidence="1" type="ORF">GGQ54_001806</name>
</gene>
<protein>
    <submittedName>
        <fullName evidence="1">Amidase</fullName>
        <ecNumber evidence="1">3.5.1.4</ecNumber>
    </submittedName>
</protein>
<dbReference type="Gene3D" id="2.60.120.580">
    <property type="entry name" value="Acetamidase/Formamidase-like domains"/>
    <property type="match status" value="2"/>
</dbReference>
<dbReference type="InterPro" id="IPR004304">
    <property type="entry name" value="FmdA_AmdA"/>
</dbReference>
<dbReference type="AlphaFoldDB" id="A0A7Z0D954"/>
<dbReference type="EC" id="3.5.1.4" evidence="1"/>
<dbReference type="Proteomes" id="UP000527616">
    <property type="component" value="Unassembled WGS sequence"/>
</dbReference>
<reference evidence="1 2" key="1">
    <citation type="submission" date="2020-07" db="EMBL/GenBank/DDBJ databases">
        <title>Sequencing the genomes of 1000 actinobacteria strains.</title>
        <authorList>
            <person name="Klenk H.-P."/>
        </authorList>
    </citation>
    <scope>NUCLEOTIDE SEQUENCE [LARGE SCALE GENOMIC DNA]</scope>
    <source>
        <strain evidence="1 2">DSM 103164</strain>
    </source>
</reference>
<dbReference type="PANTHER" id="PTHR31891">
    <property type="entry name" value="FORMAMIDASE C869.04-RELATED"/>
    <property type="match status" value="1"/>
</dbReference>
<sequence>MPDLLITRDRSYPGFRADREPVLTVAPGTGETVTFETDDAAYAQMEERRDLAAVDAPLNPVTGPVFVTGAEPGDVLAVKIEEITFGEYGWSIYIPGVGALAGPMGEEWMVRRVPLVDGRVQLTDAVACEFAPMIGCIGVAPADGEMSTVMPSYPSGGNMDLTDARPGSTVYLPVQVPGALLSIGDLHAVMSRGESSFIAIEAAGRASVTIDLIKDGAGLAPLRAARVDTGDEIVCVGLGDPVQDSITMAYESLFDVLTTEHGLDRNDAYVIMSALAHTELGGPTGSADPDPLHPLRAVGAVTLARIAKRHLPR</sequence>
<proteinExistence type="predicted"/>
<keyword evidence="1" id="KW-0378">Hydrolase</keyword>
<evidence type="ECO:0000313" key="2">
    <source>
        <dbReference type="Proteomes" id="UP000527616"/>
    </source>
</evidence>
<dbReference type="SUPFAM" id="SSF141130">
    <property type="entry name" value="Acetamidase/Formamidase-like"/>
    <property type="match status" value="1"/>
</dbReference>
<organism evidence="1 2">
    <name type="scientific">Naumannella cuiyingiana</name>
    <dbReference type="NCBI Taxonomy" id="1347891"/>
    <lineage>
        <taxon>Bacteria</taxon>
        <taxon>Bacillati</taxon>
        <taxon>Actinomycetota</taxon>
        <taxon>Actinomycetes</taxon>
        <taxon>Propionibacteriales</taxon>
        <taxon>Propionibacteriaceae</taxon>
        <taxon>Naumannella</taxon>
    </lineage>
</organism>
<dbReference type="Pfam" id="PF03069">
    <property type="entry name" value="FmdA_AmdA"/>
    <property type="match status" value="2"/>
</dbReference>
<dbReference type="PANTHER" id="PTHR31891:SF1">
    <property type="entry name" value="FORMAMIDASE C869.04-RELATED"/>
    <property type="match status" value="1"/>
</dbReference>
<comment type="caution">
    <text evidence="1">The sequence shown here is derived from an EMBL/GenBank/DDBJ whole genome shotgun (WGS) entry which is preliminary data.</text>
</comment>
<dbReference type="Gene3D" id="3.10.28.20">
    <property type="entry name" value="Acetamidase/Formamidase-like domains"/>
    <property type="match status" value="1"/>
</dbReference>
<dbReference type="GO" id="GO:0004040">
    <property type="term" value="F:amidase activity"/>
    <property type="evidence" value="ECO:0007669"/>
    <property type="project" value="UniProtKB-EC"/>
</dbReference>
<accession>A0A7Z0D954</accession>
<dbReference type="EMBL" id="JACBZS010000001">
    <property type="protein sequence ID" value="NYI71246.1"/>
    <property type="molecule type" value="Genomic_DNA"/>
</dbReference>
<keyword evidence="2" id="KW-1185">Reference proteome</keyword>
<name>A0A7Z0D954_9ACTN</name>
<dbReference type="RefSeq" id="WP_179445095.1">
    <property type="nucleotide sequence ID" value="NZ_JACBZS010000001.1"/>
</dbReference>
<evidence type="ECO:0000313" key="1">
    <source>
        <dbReference type="EMBL" id="NYI71246.1"/>
    </source>
</evidence>